<feature type="region of interest" description="Disordered" evidence="1">
    <location>
        <begin position="19"/>
        <end position="49"/>
    </location>
</feature>
<dbReference type="Proteomes" id="UP000294325">
    <property type="component" value="Chromosome"/>
</dbReference>
<name>A0A4P7BXL6_9GAMM</name>
<accession>A0A4P7BXL6</accession>
<keyword evidence="3" id="KW-1185">Reference proteome</keyword>
<dbReference type="KEGG" id="nwr:E3U44_04545"/>
<dbReference type="EMBL" id="CP038033">
    <property type="protein sequence ID" value="QBQ53860.1"/>
    <property type="molecule type" value="Genomic_DNA"/>
</dbReference>
<evidence type="ECO:0000256" key="1">
    <source>
        <dbReference type="SAM" id="MobiDB-lite"/>
    </source>
</evidence>
<protein>
    <submittedName>
        <fullName evidence="2">Uncharacterized protein</fullName>
    </submittedName>
</protein>
<sequence length="71" mass="7736">MPLKYLSKSFEVFLERAGGVEPGDGEIPAPIRRERIGTSGGGPLGRAPGRVRIQPFFREEKRVCGTPPARS</sequence>
<gene>
    <name evidence="2" type="ORF">E3U44_04545</name>
</gene>
<reference evidence="2 3" key="1">
    <citation type="submission" date="2019-03" db="EMBL/GenBank/DDBJ databases">
        <title>The genome sequence of Nitrosococcus wardiae strain D1FHST reveals the archetypal metabolic capacity of ammonia-oxidizing Gammaproteobacteria.</title>
        <authorList>
            <person name="Wang L."/>
            <person name="Lim C.K."/>
            <person name="Hanson T.E."/>
            <person name="Dang H."/>
            <person name="Klotz M.G."/>
        </authorList>
    </citation>
    <scope>NUCLEOTIDE SEQUENCE [LARGE SCALE GENOMIC DNA]</scope>
    <source>
        <strain evidence="2 3">D1FHS</strain>
    </source>
</reference>
<organism evidence="2 3">
    <name type="scientific">Nitrosococcus wardiae</name>
    <dbReference type="NCBI Taxonomy" id="1814290"/>
    <lineage>
        <taxon>Bacteria</taxon>
        <taxon>Pseudomonadati</taxon>
        <taxon>Pseudomonadota</taxon>
        <taxon>Gammaproteobacteria</taxon>
        <taxon>Chromatiales</taxon>
        <taxon>Chromatiaceae</taxon>
        <taxon>Nitrosococcus</taxon>
    </lineage>
</organism>
<dbReference type="RefSeq" id="WP_134356869.1">
    <property type="nucleotide sequence ID" value="NZ_CP038033.1"/>
</dbReference>
<evidence type="ECO:0000313" key="3">
    <source>
        <dbReference type="Proteomes" id="UP000294325"/>
    </source>
</evidence>
<evidence type="ECO:0000313" key="2">
    <source>
        <dbReference type="EMBL" id="QBQ53860.1"/>
    </source>
</evidence>
<proteinExistence type="predicted"/>
<dbReference type="AlphaFoldDB" id="A0A4P7BXL6"/>